<dbReference type="InterPro" id="IPR019869">
    <property type="entry name" value="Motility-assoc_PPIase_GldI"/>
</dbReference>
<evidence type="ECO:0000256" key="1">
    <source>
        <dbReference type="ARBA" id="ARBA00000971"/>
    </source>
</evidence>
<dbReference type="NCBIfam" id="TIGR03516">
    <property type="entry name" value="ppisom_GldI"/>
    <property type="match status" value="1"/>
</dbReference>
<dbReference type="EMBL" id="SBKN01000002">
    <property type="protein sequence ID" value="RXR23250.1"/>
    <property type="molecule type" value="Genomic_DNA"/>
</dbReference>
<dbReference type="Proteomes" id="UP000289857">
    <property type="component" value="Unassembled WGS sequence"/>
</dbReference>
<dbReference type="PROSITE" id="PS50059">
    <property type="entry name" value="FKBP_PPIASE"/>
    <property type="match status" value="1"/>
</dbReference>
<proteinExistence type="inferred from homology"/>
<comment type="catalytic activity">
    <reaction evidence="1 3 4">
        <text>[protein]-peptidylproline (omega=180) = [protein]-peptidylproline (omega=0)</text>
        <dbReference type="Rhea" id="RHEA:16237"/>
        <dbReference type="Rhea" id="RHEA-COMP:10747"/>
        <dbReference type="Rhea" id="RHEA-COMP:10748"/>
        <dbReference type="ChEBI" id="CHEBI:83833"/>
        <dbReference type="ChEBI" id="CHEBI:83834"/>
        <dbReference type="EC" id="5.2.1.8"/>
    </reaction>
</comment>
<evidence type="ECO:0000256" key="3">
    <source>
        <dbReference type="PROSITE-ProRule" id="PRU00277"/>
    </source>
</evidence>
<dbReference type="InterPro" id="IPR001179">
    <property type="entry name" value="PPIase_FKBP_dom"/>
</dbReference>
<keyword evidence="7" id="KW-1185">Reference proteome</keyword>
<dbReference type="PROSITE" id="PS51257">
    <property type="entry name" value="PROKAR_LIPOPROTEIN"/>
    <property type="match status" value="1"/>
</dbReference>
<reference evidence="7" key="1">
    <citation type="submission" date="2019-01" db="EMBL/GenBank/DDBJ databases">
        <title>Cytophagaceae bacterium strain CAR-16.</title>
        <authorList>
            <person name="Chen W.-M."/>
        </authorList>
    </citation>
    <scope>NUCLEOTIDE SEQUENCE [LARGE SCALE GENOMIC DNA]</scope>
    <source>
        <strain evidence="7">WWJ-16</strain>
    </source>
</reference>
<dbReference type="SUPFAM" id="SSF54534">
    <property type="entry name" value="FKBP-like"/>
    <property type="match status" value="1"/>
</dbReference>
<keyword evidence="3 4" id="KW-0413">Isomerase</keyword>
<dbReference type="OrthoDB" id="1093155at2"/>
<comment type="similarity">
    <text evidence="4">Belongs to the FKBP-type PPIase family.</text>
</comment>
<comment type="caution">
    <text evidence="6">The sequence shown here is derived from an EMBL/GenBank/DDBJ whole genome shotgun (WGS) entry which is preliminary data.</text>
</comment>
<dbReference type="AlphaFoldDB" id="A0A4Q1KA71"/>
<dbReference type="InterPro" id="IPR046357">
    <property type="entry name" value="PPIase_dom_sf"/>
</dbReference>
<evidence type="ECO:0000313" key="7">
    <source>
        <dbReference type="Proteomes" id="UP000289857"/>
    </source>
</evidence>
<dbReference type="GO" id="GO:0003755">
    <property type="term" value="F:peptidyl-prolyl cis-trans isomerase activity"/>
    <property type="evidence" value="ECO:0007669"/>
    <property type="project" value="UniProtKB-UniRule"/>
</dbReference>
<evidence type="ECO:0000256" key="2">
    <source>
        <dbReference type="ARBA" id="ARBA00023110"/>
    </source>
</evidence>
<dbReference type="EC" id="5.2.1.8" evidence="4"/>
<evidence type="ECO:0000313" key="6">
    <source>
        <dbReference type="EMBL" id="RXR23250.1"/>
    </source>
</evidence>
<dbReference type="RefSeq" id="WP_129460733.1">
    <property type="nucleotide sequence ID" value="NZ_SBKN01000002.1"/>
</dbReference>
<dbReference type="Pfam" id="PF00254">
    <property type="entry name" value="FKBP_C"/>
    <property type="match status" value="1"/>
</dbReference>
<feature type="domain" description="PPIase FKBP-type" evidence="5">
    <location>
        <begin position="93"/>
        <end position="180"/>
    </location>
</feature>
<evidence type="ECO:0000259" key="5">
    <source>
        <dbReference type="PROSITE" id="PS50059"/>
    </source>
</evidence>
<keyword evidence="2 3" id="KW-0697">Rotamase</keyword>
<sequence>MKKNFFPLFIIMLVSILTISCQQQQARRPVSHSSGEFMNASVERNKKLIKNEETKIDSIIQKNKGIQYIASKKGYWYYYENKNTTDTLRPKKGDIAYFDYEIKDLNGKVIYSDLELKGQTYRVDKQTIITGLQHGLKLMRKNETVTFLFPSHLAYGYHGDDRRIGTNEPIICRVTLTDFRPENKLNN</sequence>
<evidence type="ECO:0000256" key="4">
    <source>
        <dbReference type="RuleBase" id="RU003915"/>
    </source>
</evidence>
<name>A0A4Q1KA71_9FLAO</name>
<gene>
    <name evidence="6" type="primary">gldI</name>
    <name evidence="6" type="ORF">EQG61_04580</name>
</gene>
<dbReference type="Gene3D" id="3.10.50.40">
    <property type="match status" value="1"/>
</dbReference>
<protein>
    <recommendedName>
        <fullName evidence="4">Peptidyl-prolyl cis-trans isomerase</fullName>
        <ecNumber evidence="4">5.2.1.8</ecNumber>
    </recommendedName>
</protein>
<accession>A0A4Q1KA71</accession>
<organism evidence="6 7">
    <name type="scientific">Flavobacterium stagni</name>
    <dbReference type="NCBI Taxonomy" id="2506421"/>
    <lineage>
        <taxon>Bacteria</taxon>
        <taxon>Pseudomonadati</taxon>
        <taxon>Bacteroidota</taxon>
        <taxon>Flavobacteriia</taxon>
        <taxon>Flavobacteriales</taxon>
        <taxon>Flavobacteriaceae</taxon>
        <taxon>Flavobacterium</taxon>
    </lineage>
</organism>